<proteinExistence type="predicted"/>
<evidence type="ECO:0000256" key="1">
    <source>
        <dbReference type="PROSITE-ProRule" id="PRU00339"/>
    </source>
</evidence>
<dbReference type="InterPro" id="IPR011990">
    <property type="entry name" value="TPR-like_helical_dom_sf"/>
</dbReference>
<dbReference type="PROSITE" id="PS50005">
    <property type="entry name" value="TPR"/>
    <property type="match status" value="1"/>
</dbReference>
<dbReference type="SMART" id="SM00028">
    <property type="entry name" value="TPR"/>
    <property type="match status" value="3"/>
</dbReference>
<keyword evidence="1" id="KW-0802">TPR repeat</keyword>
<dbReference type="SUPFAM" id="SSF52540">
    <property type="entry name" value="P-loop containing nucleoside triphosphate hydrolases"/>
    <property type="match status" value="1"/>
</dbReference>
<dbReference type="Gene3D" id="1.10.10.10">
    <property type="entry name" value="Winged helix-like DNA-binding domain superfamily/Winged helix DNA-binding domain"/>
    <property type="match status" value="1"/>
</dbReference>
<evidence type="ECO:0000313" key="3">
    <source>
        <dbReference type="EMBL" id="WBW49996.1"/>
    </source>
</evidence>
<dbReference type="PANTHER" id="PTHR35807">
    <property type="entry name" value="TRANSCRIPTIONAL REGULATOR REDD-RELATED"/>
    <property type="match status" value="1"/>
</dbReference>
<accession>A0ABY7QUG2</accession>
<dbReference type="Gene3D" id="1.25.40.10">
    <property type="entry name" value="Tetratricopeptide repeat domain"/>
    <property type="match status" value="1"/>
</dbReference>
<dbReference type="InterPro" id="IPR027417">
    <property type="entry name" value="P-loop_NTPase"/>
</dbReference>
<dbReference type="Pfam" id="PF13401">
    <property type="entry name" value="AAA_22"/>
    <property type="match status" value="1"/>
</dbReference>
<protein>
    <recommendedName>
        <fullName evidence="2">ORC1/DEAH AAA+ ATPase domain-containing protein</fullName>
    </recommendedName>
</protein>
<dbReference type="SUPFAM" id="SSF46894">
    <property type="entry name" value="C-terminal effector domain of the bipartite response regulators"/>
    <property type="match status" value="1"/>
</dbReference>
<dbReference type="SUPFAM" id="SSF48452">
    <property type="entry name" value="TPR-like"/>
    <property type="match status" value="1"/>
</dbReference>
<feature type="domain" description="ORC1/DEAH AAA+ ATPase" evidence="2">
    <location>
        <begin position="260"/>
        <end position="368"/>
    </location>
</feature>
<dbReference type="InterPro" id="IPR049945">
    <property type="entry name" value="AAA_22"/>
</dbReference>
<dbReference type="InterPro" id="IPR036388">
    <property type="entry name" value="WH-like_DNA-bd_sf"/>
</dbReference>
<name>A0ABY7QUG2_9FIRM</name>
<dbReference type="Gene3D" id="3.40.50.300">
    <property type="entry name" value="P-loop containing nucleotide triphosphate hydrolases"/>
    <property type="match status" value="1"/>
</dbReference>
<feature type="repeat" description="TPR" evidence="1">
    <location>
        <begin position="760"/>
        <end position="793"/>
    </location>
</feature>
<dbReference type="EMBL" id="CP115667">
    <property type="protein sequence ID" value="WBW49996.1"/>
    <property type="molecule type" value="Genomic_DNA"/>
</dbReference>
<keyword evidence="4" id="KW-1185">Reference proteome</keyword>
<dbReference type="Proteomes" id="UP001210339">
    <property type="component" value="Chromosome"/>
</dbReference>
<dbReference type="InterPro" id="IPR019734">
    <property type="entry name" value="TPR_rpt"/>
</dbReference>
<evidence type="ECO:0000259" key="2">
    <source>
        <dbReference type="Pfam" id="PF13401"/>
    </source>
</evidence>
<reference evidence="3 4" key="1">
    <citation type="submission" date="2023-01" db="EMBL/GenBank/DDBJ databases">
        <authorList>
            <person name="Lee S.H."/>
            <person name="Jung H.S."/>
            <person name="Yun J.U."/>
        </authorList>
    </citation>
    <scope>NUCLEOTIDE SEQUENCE [LARGE SCALE GENOMIC DNA]</scope>
    <source>
        <strain evidence="3 4">CBA3646</strain>
    </source>
</reference>
<organism evidence="3 4">
    <name type="scientific">Peptoniphilus equinus</name>
    <dbReference type="NCBI Taxonomy" id="3016343"/>
    <lineage>
        <taxon>Bacteria</taxon>
        <taxon>Bacillati</taxon>
        <taxon>Bacillota</taxon>
        <taxon>Tissierellia</taxon>
        <taxon>Tissierellales</taxon>
        <taxon>Peptoniphilaceae</taxon>
        <taxon>Peptoniphilus</taxon>
    </lineage>
</organism>
<sequence>MVLQIHLFGRTEIFLNGKKIHFSYQKAMVLLLILSDKKSYHRHKICQLLWPDKTEKSANNNLRSCIYALKKVLGPSSIISETNSYIKLNDTIEVISDMDQINHCNGTQFEDIHKLHDFIGYYSQEILSDLKFPFSYDLEEYLENLIKKHYDCLYWKADAFLNQFIQDNLPECIIAISEFMIQFNVYNKKPYIELIKAYNTLGNYTQSTAVKQQFKDIFYHSRDPFISKIPPIKNSFYREEEIACILEAIVNFQNNKDVTNILIDGAVGSGKSEILQALFNELDSKMPVIRITISNLYKASDHEVFDRLCSELDNHMLCDVSKNHVKLHDNKKLVLLIDNFDRCDALSLQKIIKFLVNNHESILLIATQNKLQNKEFEYFIQYLVIEGFVTRVELKNLTRETLSKIFTKDNSEDLDELYLKTGGNPFLINYVTETNISKEMYEAYMTILLDCKDPLEKEILDILCLSNDPLTIKNLSEILNEKDTDIVYSISLLLERQVIQSEGADSERTFCIGNSLQKDYLSSRINEAKKDRLYYLLAEYYVTKLYNNYFLDEKTYGKIINYFEKAHDYTKSFLYQYKQFIDQYHVSHEFFPVAYEDEYTHQINTDKKLFDRTYNKLLAILDTLPEKYEMTFQKARIELLFCNVRFHKSIGDNEDTEHKLSAMLKLSQSIHYFEGIFNAKVQYIQHYINTEDNLQLKNAVDSLGQLKVYMGSVQKAVYLRLKAYQLALSGDYDSALSTINDALTIFRNQTDIYKMRFNIIACYFIMGEIYFLQDKWDEAFDYYLEAMSNNFEKQVHPSLGLLYSKLGAICIRQSRLQEAAYYLKKSAYQYEHTGFLWGRKGLETYLAELKVYQN</sequence>
<gene>
    <name evidence="3" type="ORF">O6R05_00055</name>
</gene>
<dbReference type="RefSeq" id="WP_271191527.1">
    <property type="nucleotide sequence ID" value="NZ_CP115667.1"/>
</dbReference>
<dbReference type="InterPro" id="IPR051677">
    <property type="entry name" value="AfsR-DnrI-RedD_regulator"/>
</dbReference>
<evidence type="ECO:0000313" key="4">
    <source>
        <dbReference type="Proteomes" id="UP001210339"/>
    </source>
</evidence>
<dbReference type="InterPro" id="IPR016032">
    <property type="entry name" value="Sig_transdc_resp-reg_C-effctor"/>
</dbReference>